<dbReference type="AlphaFoldDB" id="A0A9X1ZDV2"/>
<protein>
    <submittedName>
        <fullName evidence="2">Uncharacterized protein</fullName>
    </submittedName>
</protein>
<keyword evidence="3" id="KW-1185">Reference proteome</keyword>
<comment type="caution">
    <text evidence="2">The sequence shown here is derived from an EMBL/GenBank/DDBJ whole genome shotgun (WGS) entry which is preliminary data.</text>
</comment>
<sequence>MPASYERKGPDALQKLFLYLIIFDWIILIYLIVSIKDMSFQHGAMTSVAVAAFNLILVNLCFRRARRAEDGYQIYPVIIGALLSFVLIAYYFFF</sequence>
<evidence type="ECO:0000313" key="2">
    <source>
        <dbReference type="EMBL" id="MCL1140439.1"/>
    </source>
</evidence>
<dbReference type="Proteomes" id="UP001139293">
    <property type="component" value="Unassembled WGS sequence"/>
</dbReference>
<feature type="transmembrane region" description="Helical" evidence="1">
    <location>
        <begin position="74"/>
        <end position="93"/>
    </location>
</feature>
<dbReference type="RefSeq" id="WP_248951457.1">
    <property type="nucleotide sequence ID" value="NZ_JAKILB010000015.1"/>
</dbReference>
<keyword evidence="1" id="KW-1133">Transmembrane helix</keyword>
<reference evidence="2" key="1">
    <citation type="submission" date="2022-01" db="EMBL/GenBank/DDBJ databases">
        <title>Whole genome-based taxonomy of the Shewanellaceae.</title>
        <authorList>
            <person name="Martin-Rodriguez A.J."/>
        </authorList>
    </citation>
    <scope>NUCLEOTIDE SEQUENCE</scope>
    <source>
        <strain evidence="2">KCTC 23973</strain>
    </source>
</reference>
<evidence type="ECO:0000313" key="3">
    <source>
        <dbReference type="Proteomes" id="UP001139293"/>
    </source>
</evidence>
<proteinExistence type="predicted"/>
<organism evidence="2 3">
    <name type="scientific">Shewanella pneumatophori</name>
    <dbReference type="NCBI Taxonomy" id="314092"/>
    <lineage>
        <taxon>Bacteria</taxon>
        <taxon>Pseudomonadati</taxon>
        <taxon>Pseudomonadota</taxon>
        <taxon>Gammaproteobacteria</taxon>
        <taxon>Alteromonadales</taxon>
        <taxon>Shewanellaceae</taxon>
        <taxon>Shewanella</taxon>
    </lineage>
</organism>
<dbReference type="EMBL" id="JAKILB010000015">
    <property type="protein sequence ID" value="MCL1140439.1"/>
    <property type="molecule type" value="Genomic_DNA"/>
</dbReference>
<evidence type="ECO:0000256" key="1">
    <source>
        <dbReference type="SAM" id="Phobius"/>
    </source>
</evidence>
<keyword evidence="1" id="KW-0812">Transmembrane</keyword>
<accession>A0A9X1ZDV2</accession>
<feature type="transmembrane region" description="Helical" evidence="1">
    <location>
        <begin position="16"/>
        <end position="33"/>
    </location>
</feature>
<feature type="transmembrane region" description="Helical" evidence="1">
    <location>
        <begin position="39"/>
        <end position="62"/>
    </location>
</feature>
<keyword evidence="1" id="KW-0472">Membrane</keyword>
<name>A0A9X1ZDV2_9GAMM</name>
<gene>
    <name evidence="2" type="ORF">L2740_18050</name>
</gene>